<reference evidence="2 3" key="1">
    <citation type="submission" date="2020-02" db="EMBL/GenBank/DDBJ databases">
        <title>Genome sequences of Thiorhodococcus mannitoliphagus and Thiorhodococcus minor, purple sulfur photosynthetic bacteria in the gammaproteobacterial family, Chromatiaceae.</title>
        <authorList>
            <person name="Aviles F.A."/>
            <person name="Meyer T.E."/>
            <person name="Kyndt J.A."/>
        </authorList>
    </citation>
    <scope>NUCLEOTIDE SEQUENCE [LARGE SCALE GENOMIC DNA]</scope>
    <source>
        <strain evidence="2 3">DSM 11518</strain>
    </source>
</reference>
<proteinExistence type="predicted"/>
<feature type="compositionally biased region" description="Polar residues" evidence="1">
    <location>
        <begin position="189"/>
        <end position="201"/>
    </location>
</feature>
<gene>
    <name evidence="2" type="ORF">G3446_03150</name>
</gene>
<protein>
    <submittedName>
        <fullName evidence="2">Uncharacterized protein</fullName>
    </submittedName>
</protein>
<evidence type="ECO:0000313" key="3">
    <source>
        <dbReference type="Proteomes" id="UP000483379"/>
    </source>
</evidence>
<keyword evidence="3" id="KW-1185">Reference proteome</keyword>
<dbReference type="EMBL" id="JAAIJQ010000006">
    <property type="protein sequence ID" value="NEV60903.1"/>
    <property type="molecule type" value="Genomic_DNA"/>
</dbReference>
<sequence>MDPATSSEAGAARATPDLIAPSLSLLPEFPLERDATSLALYPGTAQELRARWTLRPDDFISYGAGFPIDAGRPEAVLRLRRLSAEGGSETAQEIRLRLQGIGGEGDAGFRVEGDYSAFEAELGLSSEAGGWLLLARSNRLQQATGIGLEALDALQRPMPPAASRPSPVSVEPGERAATSGGAPDVGQRWQVQSGLLPSHGTSDAHPGPGAALGLGSSDSATLGSQMTGEEAGGIPALSVQMQPGGEGGGNATLAPIERPRLMYGEPCPTGAGLVVEAELRIRGWAPPNSEIDLFGHPYRVGPGGGFQLVLKVDDAELLKRALDLHLPPEIGSRREH</sequence>
<feature type="compositionally biased region" description="Low complexity" evidence="1">
    <location>
        <begin position="209"/>
        <end position="224"/>
    </location>
</feature>
<dbReference type="RefSeq" id="WP_164450953.1">
    <property type="nucleotide sequence ID" value="NZ_JAAIJQ010000006.1"/>
</dbReference>
<dbReference type="AlphaFoldDB" id="A0A6M0JWC0"/>
<organism evidence="2 3">
    <name type="scientific">Thiorhodococcus minor</name>
    <dbReference type="NCBI Taxonomy" id="57489"/>
    <lineage>
        <taxon>Bacteria</taxon>
        <taxon>Pseudomonadati</taxon>
        <taxon>Pseudomonadota</taxon>
        <taxon>Gammaproteobacteria</taxon>
        <taxon>Chromatiales</taxon>
        <taxon>Chromatiaceae</taxon>
        <taxon>Thiorhodococcus</taxon>
    </lineage>
</organism>
<feature type="region of interest" description="Disordered" evidence="1">
    <location>
        <begin position="157"/>
        <end position="230"/>
    </location>
</feature>
<name>A0A6M0JWC0_9GAMM</name>
<accession>A0A6M0JWC0</accession>
<comment type="caution">
    <text evidence="2">The sequence shown here is derived from an EMBL/GenBank/DDBJ whole genome shotgun (WGS) entry which is preliminary data.</text>
</comment>
<dbReference type="Proteomes" id="UP000483379">
    <property type="component" value="Unassembled WGS sequence"/>
</dbReference>
<evidence type="ECO:0000313" key="2">
    <source>
        <dbReference type="EMBL" id="NEV60903.1"/>
    </source>
</evidence>
<evidence type="ECO:0000256" key="1">
    <source>
        <dbReference type="SAM" id="MobiDB-lite"/>
    </source>
</evidence>